<accession>A0A8J3EJL9</accession>
<gene>
    <name evidence="1" type="primary">yslB</name>
    <name evidence="1" type="ORF">GCM10010978_10140</name>
</gene>
<evidence type="ECO:0008006" key="3">
    <source>
        <dbReference type="Google" id="ProtNLM"/>
    </source>
</evidence>
<keyword evidence="2" id="KW-1185">Reference proteome</keyword>
<reference evidence="1" key="2">
    <citation type="submission" date="2020-09" db="EMBL/GenBank/DDBJ databases">
        <authorList>
            <person name="Sun Q."/>
            <person name="Zhou Y."/>
        </authorList>
    </citation>
    <scope>NUCLEOTIDE SEQUENCE</scope>
    <source>
        <strain evidence="1">CGMCC 1.12360</strain>
    </source>
</reference>
<organism evidence="1 2">
    <name type="scientific">Compostibacillus humi</name>
    <dbReference type="NCBI Taxonomy" id="1245525"/>
    <lineage>
        <taxon>Bacteria</taxon>
        <taxon>Bacillati</taxon>
        <taxon>Bacillota</taxon>
        <taxon>Bacilli</taxon>
        <taxon>Bacillales</taxon>
        <taxon>Bacillaceae</taxon>
        <taxon>Compostibacillus</taxon>
    </lineage>
</organism>
<evidence type="ECO:0000313" key="1">
    <source>
        <dbReference type="EMBL" id="GGH72856.1"/>
    </source>
</evidence>
<dbReference type="EMBL" id="BMEV01000013">
    <property type="protein sequence ID" value="GGH72856.1"/>
    <property type="molecule type" value="Genomic_DNA"/>
</dbReference>
<reference evidence="1" key="1">
    <citation type="journal article" date="2014" name="Int. J. Syst. Evol. Microbiol.">
        <title>Complete genome sequence of Corynebacterium casei LMG S-19264T (=DSM 44701T), isolated from a smear-ripened cheese.</title>
        <authorList>
            <consortium name="US DOE Joint Genome Institute (JGI-PGF)"/>
            <person name="Walter F."/>
            <person name="Albersmeier A."/>
            <person name="Kalinowski J."/>
            <person name="Ruckert C."/>
        </authorList>
    </citation>
    <scope>NUCLEOTIDE SEQUENCE</scope>
    <source>
        <strain evidence="1">CGMCC 1.12360</strain>
    </source>
</reference>
<dbReference type="Proteomes" id="UP000602050">
    <property type="component" value="Unassembled WGS sequence"/>
</dbReference>
<protein>
    <recommendedName>
        <fullName evidence="3">DUF2507 domain-containing protein</fullName>
    </recommendedName>
</protein>
<sequence length="144" mass="16858">MVSTKLLKIDDLKQLHASGAGYDMIRYIGLPDILGKERDTMLYFMGKSLARKFEIETLEDIYSIFSILGWGRLELVKEKKKQLTFHLLDDSIVLRLKGPLDVDFRLEAGFLAEAVQRITERECECQEEIHKRIHQVKFDCFYIE</sequence>
<comment type="caution">
    <text evidence="1">The sequence shown here is derived from an EMBL/GenBank/DDBJ whole genome shotgun (WGS) entry which is preliminary data.</text>
</comment>
<dbReference type="Gene3D" id="3.30.1380.20">
    <property type="entry name" value="Trafficking protein particle complex subunit 3"/>
    <property type="match status" value="1"/>
</dbReference>
<evidence type="ECO:0000313" key="2">
    <source>
        <dbReference type="Proteomes" id="UP000602050"/>
    </source>
</evidence>
<dbReference type="SUPFAM" id="SSF111126">
    <property type="entry name" value="Ligand-binding domain in the NO signalling and Golgi transport"/>
    <property type="match status" value="1"/>
</dbReference>
<dbReference type="InterPro" id="IPR019642">
    <property type="entry name" value="DUF2507"/>
</dbReference>
<proteinExistence type="predicted"/>
<dbReference type="Pfam" id="PF10702">
    <property type="entry name" value="DUF2507"/>
    <property type="match status" value="1"/>
</dbReference>
<dbReference type="InterPro" id="IPR024096">
    <property type="entry name" value="NO_sig/Golgi_transp_ligand-bd"/>
</dbReference>
<name>A0A8J3EJL9_9BACI</name>
<dbReference type="AlphaFoldDB" id="A0A8J3EJL9"/>